<dbReference type="NCBIfam" id="TIGR01088">
    <property type="entry name" value="aroQ"/>
    <property type="match status" value="1"/>
</dbReference>
<dbReference type="PATRIC" id="fig|992080.3.peg.771"/>
<dbReference type="PROSITE" id="PS01029">
    <property type="entry name" value="DEHYDROQUINASE_II"/>
    <property type="match status" value="1"/>
</dbReference>
<dbReference type="GO" id="GO:0003855">
    <property type="term" value="F:3-dehydroquinate dehydratase activity"/>
    <property type="evidence" value="ECO:0007669"/>
    <property type="project" value="UniProtKB-UniRule"/>
</dbReference>
<sequence>MKILVIQGPNLNMLGHRDPRLYGMVTLDQIHEIMQTFVKQGNLDVELEFFQTNFEGEIIDKIQESVGSDYEGIIINPGAFSHTSIAIADAIMLAGKPVIEVHLTNIQAREEFRKNSYTGAACGGVIMGFGSLGYNMALMAMVNILAEMKAFQEAQKNNPNNPINNQK</sequence>
<evidence type="ECO:0000256" key="10">
    <source>
        <dbReference type="PIRSR" id="PIRSR001399-1"/>
    </source>
</evidence>
<evidence type="ECO:0000256" key="2">
    <source>
        <dbReference type="ARBA" id="ARBA00003924"/>
    </source>
</evidence>
<dbReference type="AlphaFoldDB" id="I9WUT6"/>
<evidence type="ECO:0000256" key="1">
    <source>
        <dbReference type="ARBA" id="ARBA00001864"/>
    </source>
</evidence>
<name>I9WUT6_HELPX</name>
<comment type="similarity">
    <text evidence="4 9">Belongs to the type-II 3-dehydroquinase family.</text>
</comment>
<feature type="active site" description="Proton acceptor" evidence="9 10">
    <location>
        <position position="22"/>
    </location>
</feature>
<dbReference type="GO" id="GO:0009423">
    <property type="term" value="P:chorismate biosynthetic process"/>
    <property type="evidence" value="ECO:0007669"/>
    <property type="project" value="UniProtKB-UniRule"/>
</dbReference>
<dbReference type="Proteomes" id="UP000005838">
    <property type="component" value="Unassembled WGS sequence"/>
</dbReference>
<keyword evidence="7 9" id="KW-0028">Amino-acid biosynthesis</keyword>
<feature type="site" description="Transition state stabilizer" evidence="9 12">
    <location>
        <position position="17"/>
    </location>
</feature>
<dbReference type="InterPro" id="IPR018509">
    <property type="entry name" value="DHquinase_II_CS"/>
</dbReference>
<evidence type="ECO:0000256" key="3">
    <source>
        <dbReference type="ARBA" id="ARBA00004902"/>
    </source>
</evidence>
<dbReference type="EC" id="4.2.1.10" evidence="6 9"/>
<dbReference type="NCBIfam" id="NF003806">
    <property type="entry name" value="PRK05395.1-3"/>
    <property type="match status" value="1"/>
</dbReference>
<dbReference type="PIRSF" id="PIRSF001399">
    <property type="entry name" value="DHquinase_II"/>
    <property type="match status" value="1"/>
</dbReference>
<keyword evidence="8 9" id="KW-0456">Lyase</keyword>
<gene>
    <name evidence="9 13" type="primary">aroQ</name>
    <name evidence="13" type="ORF">HPHPP15_0792</name>
</gene>
<dbReference type="GO" id="GO:0008652">
    <property type="term" value="P:amino acid biosynthetic process"/>
    <property type="evidence" value="ECO:0007669"/>
    <property type="project" value="UniProtKB-KW"/>
</dbReference>
<comment type="pathway">
    <text evidence="3 9">Metabolic intermediate biosynthesis; chorismate biosynthesis; chorismate from D-erythrose 4-phosphate and phosphoenolpyruvate: step 3/7.</text>
</comment>
<feature type="binding site" evidence="9 11">
    <location>
        <position position="76"/>
    </location>
    <ligand>
        <name>substrate</name>
    </ligand>
</feature>
<comment type="caution">
    <text evidence="13">The sequence shown here is derived from an EMBL/GenBank/DDBJ whole genome shotgun (WGS) entry which is preliminary data.</text>
</comment>
<dbReference type="CDD" id="cd00466">
    <property type="entry name" value="DHQase_II"/>
    <property type="match status" value="1"/>
</dbReference>
<evidence type="ECO:0000256" key="6">
    <source>
        <dbReference type="ARBA" id="ARBA00012060"/>
    </source>
</evidence>
<dbReference type="InterPro" id="IPR001874">
    <property type="entry name" value="DHquinase_II"/>
</dbReference>
<evidence type="ECO:0000256" key="7">
    <source>
        <dbReference type="ARBA" id="ARBA00022605"/>
    </source>
</evidence>
<feature type="binding site" evidence="9 11">
    <location>
        <position position="82"/>
    </location>
    <ligand>
        <name>substrate</name>
    </ligand>
</feature>
<dbReference type="NCBIfam" id="NF003807">
    <property type="entry name" value="PRK05395.1-4"/>
    <property type="match status" value="1"/>
</dbReference>
<dbReference type="Gene3D" id="3.40.50.9100">
    <property type="entry name" value="Dehydroquinase, class II"/>
    <property type="match status" value="1"/>
</dbReference>
<keyword evidence="9" id="KW-0057">Aromatic amino acid biosynthesis</keyword>
<dbReference type="RefSeq" id="WP_000699290.1">
    <property type="nucleotide sequence ID" value="NZ_AKPP01000003.1"/>
</dbReference>
<evidence type="ECO:0000256" key="11">
    <source>
        <dbReference type="PIRSR" id="PIRSR001399-2"/>
    </source>
</evidence>
<evidence type="ECO:0000256" key="8">
    <source>
        <dbReference type="ARBA" id="ARBA00023239"/>
    </source>
</evidence>
<evidence type="ECO:0000256" key="5">
    <source>
        <dbReference type="ARBA" id="ARBA00011193"/>
    </source>
</evidence>
<dbReference type="UniPathway" id="UPA00053">
    <property type="reaction ID" value="UER00086"/>
</dbReference>
<dbReference type="GO" id="GO:0019631">
    <property type="term" value="P:quinate catabolic process"/>
    <property type="evidence" value="ECO:0007669"/>
    <property type="project" value="TreeGrafter"/>
</dbReference>
<comment type="function">
    <text evidence="2 9">Catalyzes a trans-dehydration via an enolate intermediate.</text>
</comment>
<dbReference type="PANTHER" id="PTHR21272:SF3">
    <property type="entry name" value="CATABOLIC 3-DEHYDROQUINASE"/>
    <property type="match status" value="1"/>
</dbReference>
<dbReference type="Pfam" id="PF01220">
    <property type="entry name" value="DHquinase_II"/>
    <property type="match status" value="1"/>
</dbReference>
<dbReference type="SUPFAM" id="SSF52304">
    <property type="entry name" value="Type II 3-dehydroquinate dehydratase"/>
    <property type="match status" value="1"/>
</dbReference>
<dbReference type="PANTHER" id="PTHR21272">
    <property type="entry name" value="CATABOLIC 3-DEHYDROQUINASE"/>
    <property type="match status" value="1"/>
</dbReference>
<feature type="binding site" evidence="9 11">
    <location>
        <position position="89"/>
    </location>
    <ligand>
        <name>substrate</name>
    </ligand>
</feature>
<evidence type="ECO:0000256" key="4">
    <source>
        <dbReference type="ARBA" id="ARBA00011037"/>
    </source>
</evidence>
<dbReference type="NCBIfam" id="NF003805">
    <property type="entry name" value="PRK05395.1-2"/>
    <property type="match status" value="1"/>
</dbReference>
<comment type="subunit">
    <text evidence="5 9">Homododecamer.</text>
</comment>
<dbReference type="HAMAP" id="MF_00169">
    <property type="entry name" value="AroQ"/>
    <property type="match status" value="1"/>
</dbReference>
<feature type="binding site" evidence="9 11">
    <location>
        <position position="113"/>
    </location>
    <ligand>
        <name>substrate</name>
    </ligand>
</feature>
<proteinExistence type="inferred from homology"/>
<evidence type="ECO:0000313" key="14">
    <source>
        <dbReference type="Proteomes" id="UP000005838"/>
    </source>
</evidence>
<protein>
    <recommendedName>
        <fullName evidence="6 9">3-dehydroquinate dehydratase</fullName>
        <shortName evidence="9">3-dehydroquinase</shortName>
        <ecNumber evidence="6 9">4.2.1.10</ecNumber>
    </recommendedName>
    <alternativeName>
        <fullName evidence="9">Type II DHQase</fullName>
    </alternativeName>
</protein>
<evidence type="ECO:0000256" key="9">
    <source>
        <dbReference type="HAMAP-Rule" id="MF_00169"/>
    </source>
</evidence>
<evidence type="ECO:0000313" key="13">
    <source>
        <dbReference type="EMBL" id="EJC07460.1"/>
    </source>
</evidence>
<evidence type="ECO:0000256" key="12">
    <source>
        <dbReference type="PIRSR" id="PIRSR001399-3"/>
    </source>
</evidence>
<dbReference type="InterPro" id="IPR036441">
    <property type="entry name" value="DHquinase_II_sf"/>
</dbReference>
<dbReference type="GO" id="GO:0009073">
    <property type="term" value="P:aromatic amino acid family biosynthetic process"/>
    <property type="evidence" value="ECO:0007669"/>
    <property type="project" value="UniProtKB-KW"/>
</dbReference>
<reference evidence="13 14" key="1">
    <citation type="journal article" date="2013" name="Pathog. Dis.">
        <title>Genome sequences of 65 Helicobacter pylori strains isolated from asymptomatic individuals and patients with gastric cancer, peptic ulcer disease, or gastritis.</title>
        <authorList>
            <person name="Blanchard T.G."/>
            <person name="Czinn S.J."/>
            <person name="Correa P."/>
            <person name="Nakazawa T."/>
            <person name="Keelan M."/>
            <person name="Morningstar L."/>
            <person name="Santana-Cruz I."/>
            <person name="Maroo A."/>
            <person name="McCracken C."/>
            <person name="Shefchek K."/>
            <person name="Daugherty S."/>
            <person name="Song Y."/>
            <person name="Fraser C.M."/>
            <person name="Fricke W.F."/>
        </authorList>
    </citation>
    <scope>NUCLEOTIDE SEQUENCE [LARGE SCALE GENOMIC DNA]</scope>
    <source>
        <strain evidence="13 14">Hp P-15</strain>
    </source>
</reference>
<comment type="catalytic activity">
    <reaction evidence="1 9">
        <text>3-dehydroquinate = 3-dehydroshikimate + H2O</text>
        <dbReference type="Rhea" id="RHEA:21096"/>
        <dbReference type="ChEBI" id="CHEBI:15377"/>
        <dbReference type="ChEBI" id="CHEBI:16630"/>
        <dbReference type="ChEBI" id="CHEBI:32364"/>
        <dbReference type="EC" id="4.2.1.10"/>
    </reaction>
</comment>
<feature type="binding site" evidence="9 11">
    <location>
        <begin position="103"/>
        <end position="104"/>
    </location>
    <ligand>
        <name>substrate</name>
    </ligand>
</feature>
<dbReference type="EMBL" id="AKPP01000003">
    <property type="protein sequence ID" value="EJC07460.1"/>
    <property type="molecule type" value="Genomic_DNA"/>
</dbReference>
<organism evidence="13 14">
    <name type="scientific">Helicobacter pylori Hp P-15</name>
    <dbReference type="NCBI Taxonomy" id="992080"/>
    <lineage>
        <taxon>Bacteria</taxon>
        <taxon>Pseudomonadati</taxon>
        <taxon>Campylobacterota</taxon>
        <taxon>Epsilonproteobacteria</taxon>
        <taxon>Campylobacterales</taxon>
        <taxon>Helicobacteraceae</taxon>
        <taxon>Helicobacter</taxon>
    </lineage>
</organism>
<accession>I9WUT6</accession>
<feature type="active site" description="Proton donor" evidence="9 10">
    <location>
        <position position="102"/>
    </location>
</feature>